<dbReference type="STRING" id="634771.SAMN04488128_104254"/>
<evidence type="ECO:0000256" key="1">
    <source>
        <dbReference type="SAM" id="MobiDB-lite"/>
    </source>
</evidence>
<feature type="compositionally biased region" description="Polar residues" evidence="1">
    <location>
        <begin position="1"/>
        <end position="10"/>
    </location>
</feature>
<proteinExistence type="predicted"/>
<feature type="region of interest" description="Disordered" evidence="1">
    <location>
        <begin position="1"/>
        <end position="26"/>
    </location>
</feature>
<organism evidence="2 3">
    <name type="scientific">Chitinophaga eiseniae</name>
    <dbReference type="NCBI Taxonomy" id="634771"/>
    <lineage>
        <taxon>Bacteria</taxon>
        <taxon>Pseudomonadati</taxon>
        <taxon>Bacteroidota</taxon>
        <taxon>Chitinophagia</taxon>
        <taxon>Chitinophagales</taxon>
        <taxon>Chitinophagaceae</taxon>
        <taxon>Chitinophaga</taxon>
    </lineage>
</organism>
<sequence length="44" mass="5080">MVDINYTGTGDNKKGEGNKKSSVKKGRNPFLHCFQRYFNCLVRQ</sequence>
<gene>
    <name evidence="2" type="ORF">SAMN04488128_104254</name>
</gene>
<evidence type="ECO:0000313" key="2">
    <source>
        <dbReference type="EMBL" id="SKA37295.1"/>
    </source>
</evidence>
<protein>
    <submittedName>
        <fullName evidence="2">Uncharacterized protein</fullName>
    </submittedName>
</protein>
<dbReference type="AlphaFoldDB" id="A0A1T4T9W5"/>
<evidence type="ECO:0000313" key="3">
    <source>
        <dbReference type="Proteomes" id="UP000190367"/>
    </source>
</evidence>
<dbReference type="EMBL" id="FUWZ01000004">
    <property type="protein sequence ID" value="SKA37295.1"/>
    <property type="molecule type" value="Genomic_DNA"/>
</dbReference>
<dbReference type="Proteomes" id="UP000190367">
    <property type="component" value="Unassembled WGS sequence"/>
</dbReference>
<reference evidence="3" key="1">
    <citation type="submission" date="2017-02" db="EMBL/GenBank/DDBJ databases">
        <authorList>
            <person name="Varghese N."/>
            <person name="Submissions S."/>
        </authorList>
    </citation>
    <scope>NUCLEOTIDE SEQUENCE [LARGE SCALE GENOMIC DNA]</scope>
    <source>
        <strain evidence="3">DSM 22224</strain>
    </source>
</reference>
<keyword evidence="3" id="KW-1185">Reference proteome</keyword>
<name>A0A1T4T9W5_9BACT</name>
<accession>A0A1T4T9W5</accession>